<keyword evidence="2 9" id="KW-0227">DNA damage</keyword>
<dbReference type="PANTHER" id="PTHR47642:SF5">
    <property type="entry name" value="ATP-DEPENDENT DNA HELICASE"/>
    <property type="match status" value="1"/>
</dbReference>
<dbReference type="CDD" id="cd18037">
    <property type="entry name" value="DEXSc_Pif1_like"/>
    <property type="match status" value="1"/>
</dbReference>
<dbReference type="GO" id="GO:0043139">
    <property type="term" value="F:5'-3' DNA helicase activity"/>
    <property type="evidence" value="ECO:0007669"/>
    <property type="project" value="UniProtKB-EC"/>
</dbReference>
<name>A0AA39YZY2_9PEZI</name>
<keyword evidence="3 9" id="KW-0378">Hydrolase</keyword>
<organism evidence="12 13">
    <name type="scientific">Cercophora samala</name>
    <dbReference type="NCBI Taxonomy" id="330535"/>
    <lineage>
        <taxon>Eukaryota</taxon>
        <taxon>Fungi</taxon>
        <taxon>Dikarya</taxon>
        <taxon>Ascomycota</taxon>
        <taxon>Pezizomycotina</taxon>
        <taxon>Sordariomycetes</taxon>
        <taxon>Sordariomycetidae</taxon>
        <taxon>Sordariales</taxon>
        <taxon>Lasiosphaeriaceae</taxon>
        <taxon>Cercophora</taxon>
    </lineage>
</organism>
<reference evidence="12" key="1">
    <citation type="submission" date="2023-06" db="EMBL/GenBank/DDBJ databases">
        <title>Genome-scale phylogeny and comparative genomics of the fungal order Sordariales.</title>
        <authorList>
            <consortium name="Lawrence Berkeley National Laboratory"/>
            <person name="Hensen N."/>
            <person name="Bonometti L."/>
            <person name="Westerberg I."/>
            <person name="Brannstrom I.O."/>
            <person name="Guillou S."/>
            <person name="Cros-Aarteil S."/>
            <person name="Calhoun S."/>
            <person name="Haridas S."/>
            <person name="Kuo A."/>
            <person name="Mondo S."/>
            <person name="Pangilinan J."/>
            <person name="Riley R."/>
            <person name="Labutti K."/>
            <person name="Andreopoulos B."/>
            <person name="Lipzen A."/>
            <person name="Chen C."/>
            <person name="Yanf M."/>
            <person name="Daum C."/>
            <person name="Ng V."/>
            <person name="Clum A."/>
            <person name="Steindorff A."/>
            <person name="Ohm R."/>
            <person name="Martin F."/>
            <person name="Silar P."/>
            <person name="Natvig D."/>
            <person name="Lalanne C."/>
            <person name="Gautier V."/>
            <person name="Ament-Velasquez S.L."/>
            <person name="Kruys A."/>
            <person name="Hutchinson M.I."/>
            <person name="Powell A.J."/>
            <person name="Barry K."/>
            <person name="Miller A.N."/>
            <person name="Grigoriev I.V."/>
            <person name="Debuchy R."/>
            <person name="Gladieux P."/>
            <person name="Thoren M.H."/>
            <person name="Johannesson H."/>
        </authorList>
    </citation>
    <scope>NUCLEOTIDE SEQUENCE</scope>
    <source>
        <strain evidence="12">CBS 307.81</strain>
    </source>
</reference>
<dbReference type="Proteomes" id="UP001174997">
    <property type="component" value="Unassembled WGS sequence"/>
</dbReference>
<keyword evidence="7 9" id="KW-0234">DNA repair</keyword>
<keyword evidence="13" id="KW-1185">Reference proteome</keyword>
<dbReference type="InterPro" id="IPR049163">
    <property type="entry name" value="Pif1-like_2B_dom"/>
</dbReference>
<dbReference type="GO" id="GO:0005524">
    <property type="term" value="F:ATP binding"/>
    <property type="evidence" value="ECO:0007669"/>
    <property type="project" value="UniProtKB-KW"/>
</dbReference>
<dbReference type="InterPro" id="IPR051055">
    <property type="entry name" value="PIF1_helicase"/>
</dbReference>
<evidence type="ECO:0000256" key="4">
    <source>
        <dbReference type="ARBA" id="ARBA00022806"/>
    </source>
</evidence>
<keyword evidence="4 9" id="KW-0347">Helicase</keyword>
<dbReference type="PANTHER" id="PTHR47642">
    <property type="entry name" value="ATP-DEPENDENT DNA HELICASE"/>
    <property type="match status" value="1"/>
</dbReference>
<dbReference type="Pfam" id="PF21530">
    <property type="entry name" value="Pif1_2B_dom"/>
    <property type="match status" value="1"/>
</dbReference>
<dbReference type="AlphaFoldDB" id="A0AA39YZY2"/>
<dbReference type="Gene3D" id="3.40.50.300">
    <property type="entry name" value="P-loop containing nucleotide triphosphate hydrolases"/>
    <property type="match status" value="2"/>
</dbReference>
<comment type="catalytic activity">
    <reaction evidence="9">
        <text>ATP + H2O = ADP + phosphate + H(+)</text>
        <dbReference type="Rhea" id="RHEA:13065"/>
        <dbReference type="ChEBI" id="CHEBI:15377"/>
        <dbReference type="ChEBI" id="CHEBI:15378"/>
        <dbReference type="ChEBI" id="CHEBI:30616"/>
        <dbReference type="ChEBI" id="CHEBI:43474"/>
        <dbReference type="ChEBI" id="CHEBI:456216"/>
        <dbReference type="EC" id="5.6.2.3"/>
    </reaction>
</comment>
<dbReference type="EMBL" id="JAULSY010000162">
    <property type="protein sequence ID" value="KAK0660795.1"/>
    <property type="molecule type" value="Genomic_DNA"/>
</dbReference>
<keyword evidence="10" id="KW-1133">Transmembrane helix</keyword>
<evidence type="ECO:0000256" key="7">
    <source>
        <dbReference type="ARBA" id="ARBA00023204"/>
    </source>
</evidence>
<dbReference type="Pfam" id="PF05970">
    <property type="entry name" value="PIF1"/>
    <property type="match status" value="1"/>
</dbReference>
<proteinExistence type="inferred from homology"/>
<dbReference type="InterPro" id="IPR003593">
    <property type="entry name" value="AAA+_ATPase"/>
</dbReference>
<evidence type="ECO:0000313" key="12">
    <source>
        <dbReference type="EMBL" id="KAK0660795.1"/>
    </source>
</evidence>
<keyword evidence="10" id="KW-0472">Membrane</keyword>
<evidence type="ECO:0000256" key="10">
    <source>
        <dbReference type="SAM" id="Phobius"/>
    </source>
</evidence>
<dbReference type="SUPFAM" id="SSF52540">
    <property type="entry name" value="P-loop containing nucleoside triphosphate hydrolases"/>
    <property type="match status" value="2"/>
</dbReference>
<dbReference type="CDD" id="cd18809">
    <property type="entry name" value="SF1_C_RecD"/>
    <property type="match status" value="1"/>
</dbReference>
<dbReference type="GO" id="GO:0016787">
    <property type="term" value="F:hydrolase activity"/>
    <property type="evidence" value="ECO:0007669"/>
    <property type="project" value="UniProtKB-KW"/>
</dbReference>
<evidence type="ECO:0000256" key="3">
    <source>
        <dbReference type="ARBA" id="ARBA00022801"/>
    </source>
</evidence>
<evidence type="ECO:0000256" key="9">
    <source>
        <dbReference type="RuleBase" id="RU363044"/>
    </source>
</evidence>
<comment type="cofactor">
    <cofactor evidence="9">
        <name>Mg(2+)</name>
        <dbReference type="ChEBI" id="CHEBI:18420"/>
    </cofactor>
</comment>
<evidence type="ECO:0000256" key="2">
    <source>
        <dbReference type="ARBA" id="ARBA00022763"/>
    </source>
</evidence>
<keyword evidence="6" id="KW-0238">DNA-binding</keyword>
<keyword evidence="1 9" id="KW-0547">Nucleotide-binding</keyword>
<evidence type="ECO:0000256" key="1">
    <source>
        <dbReference type="ARBA" id="ARBA00022741"/>
    </source>
</evidence>
<dbReference type="GO" id="GO:0006281">
    <property type="term" value="P:DNA repair"/>
    <property type="evidence" value="ECO:0007669"/>
    <property type="project" value="UniProtKB-KW"/>
</dbReference>
<comment type="caution">
    <text evidence="12">The sequence shown here is derived from an EMBL/GenBank/DDBJ whole genome shotgun (WGS) entry which is preliminary data.</text>
</comment>
<comment type="similarity">
    <text evidence="9">Belongs to the helicase family.</text>
</comment>
<evidence type="ECO:0000313" key="13">
    <source>
        <dbReference type="Proteomes" id="UP001174997"/>
    </source>
</evidence>
<accession>A0AA39YZY2</accession>
<evidence type="ECO:0000259" key="11">
    <source>
        <dbReference type="SMART" id="SM00382"/>
    </source>
</evidence>
<dbReference type="GO" id="GO:0000723">
    <property type="term" value="P:telomere maintenance"/>
    <property type="evidence" value="ECO:0007669"/>
    <property type="project" value="InterPro"/>
</dbReference>
<feature type="transmembrane region" description="Helical" evidence="10">
    <location>
        <begin position="173"/>
        <end position="195"/>
    </location>
</feature>
<evidence type="ECO:0000256" key="8">
    <source>
        <dbReference type="ARBA" id="ARBA00023235"/>
    </source>
</evidence>
<keyword evidence="8" id="KW-0413">Isomerase</keyword>
<dbReference type="InterPro" id="IPR027417">
    <property type="entry name" value="P-loop_NTPase"/>
</dbReference>
<keyword evidence="9" id="KW-0233">DNA recombination</keyword>
<keyword evidence="5 9" id="KW-0067">ATP-binding</keyword>
<dbReference type="SMART" id="SM00382">
    <property type="entry name" value="AAA"/>
    <property type="match status" value="1"/>
</dbReference>
<dbReference type="InterPro" id="IPR010285">
    <property type="entry name" value="DNA_helicase_pif1-like_DEAD"/>
</dbReference>
<evidence type="ECO:0000256" key="6">
    <source>
        <dbReference type="ARBA" id="ARBA00023125"/>
    </source>
</evidence>
<gene>
    <name evidence="12" type="ORF">QBC41DRAFT_383580</name>
</gene>
<evidence type="ECO:0000256" key="5">
    <source>
        <dbReference type="ARBA" id="ARBA00022840"/>
    </source>
</evidence>
<protein>
    <recommendedName>
        <fullName evidence="9">ATP-dependent DNA helicase</fullName>
        <ecNumber evidence="9">5.6.2.3</ecNumber>
    </recommendedName>
</protein>
<sequence length="647" mass="73178">MTRRLKSSLSVASKGLPVGRCPSRGDHYSDRGRRNVPFFVPDESKAPLIPSGNLIRNRHTLYRPTAFAVLQPRRQAVALSLLNSVGFSHRIFDDKYASEQNTIRRRFSTDSKRRYDRSGLGDETGPTLLPEQQNVVDHAVAGHNIFFTGSAGCGKSTVLHEVRRRLEAMDKQVCVMAPTGIVALAIGGTTTWSFAGWTPNSTRIPLEGLPKYTEKTLKRLLQTDVIIIDEISMIENNFFERLDFLLRNIQSRSFGWRAKPFGGIQVIVTGDFCQLPPVKPFQHCFSCGRELRKPKEGIDSPVDDPLSTRVCVPCDLTFKDEDKFAFSSAAWNRCNFVNIHLKAIHRQKDPAFISLLQKCRLGVPFSRDDITALTRPKPGLSPGEAVKLFPVRADVWQTNHEAFEQLKTPSVTFECEDHFQGRRKHYPEYGRRLEDGTLAWLDQHRFERELRLKKDMRVLLLRNLNLKKRLCNGSQGKIVGFEPFAWSKIPTRGNGAISGRGDLELKEKLIRNFVCANESQLRKEGFGWPVVEFDNGVVKTVYPDCDIYDVGYQRPYSMVSRTQVPLTAGYALTIHKAQGMTLEKVIVDVSKVFEEKQIYVALSRAKSLDGLQVVGLTRGSVGYDDGEGSEKVRRFLRETFGDEVVTY</sequence>
<feature type="domain" description="AAA+ ATPase" evidence="11">
    <location>
        <begin position="141"/>
        <end position="295"/>
    </location>
</feature>
<dbReference type="GO" id="GO:0006310">
    <property type="term" value="P:DNA recombination"/>
    <property type="evidence" value="ECO:0007669"/>
    <property type="project" value="UniProtKB-KW"/>
</dbReference>
<keyword evidence="10" id="KW-0812">Transmembrane</keyword>
<dbReference type="EC" id="5.6.2.3" evidence="9"/>